<dbReference type="InterPro" id="IPR051461">
    <property type="entry name" value="UPF0750_membrane"/>
</dbReference>
<keyword evidence="4 6" id="KW-1133">Transmembrane helix</keyword>
<accession>A0A1Q8Q511</accession>
<keyword evidence="5 6" id="KW-0472">Membrane</keyword>
<dbReference type="OrthoDB" id="2602718at2"/>
<proteinExistence type="predicted"/>
<evidence type="ECO:0000256" key="4">
    <source>
        <dbReference type="ARBA" id="ARBA00022989"/>
    </source>
</evidence>
<dbReference type="RefSeq" id="WP_075398397.1">
    <property type="nucleotide sequence ID" value="NZ_MSDU01000017.1"/>
</dbReference>
<evidence type="ECO:0000256" key="2">
    <source>
        <dbReference type="ARBA" id="ARBA00022475"/>
    </source>
</evidence>
<dbReference type="PANTHER" id="PTHR33545">
    <property type="entry name" value="UPF0750 MEMBRANE PROTEIN YITT-RELATED"/>
    <property type="match status" value="1"/>
</dbReference>
<comment type="subcellular location">
    <subcellularLocation>
        <location evidence="1">Cell membrane</location>
        <topology evidence="1">Multi-pass membrane protein</topology>
    </subcellularLocation>
</comment>
<comment type="caution">
    <text evidence="7">The sequence shown here is derived from an EMBL/GenBank/DDBJ whole genome shotgun (WGS) entry which is preliminary data.</text>
</comment>
<evidence type="ECO:0000256" key="1">
    <source>
        <dbReference type="ARBA" id="ARBA00004651"/>
    </source>
</evidence>
<dbReference type="PANTHER" id="PTHR33545:SF5">
    <property type="entry name" value="UPF0750 MEMBRANE PROTEIN YITT"/>
    <property type="match status" value="1"/>
</dbReference>
<evidence type="ECO:0000256" key="3">
    <source>
        <dbReference type="ARBA" id="ARBA00022692"/>
    </source>
</evidence>
<evidence type="ECO:0008006" key="9">
    <source>
        <dbReference type="Google" id="ProtNLM"/>
    </source>
</evidence>
<evidence type="ECO:0000256" key="6">
    <source>
        <dbReference type="SAM" id="Phobius"/>
    </source>
</evidence>
<dbReference type="InterPro" id="IPR003740">
    <property type="entry name" value="YitT"/>
</dbReference>
<dbReference type="AlphaFoldDB" id="A0A1Q8Q511"/>
<dbReference type="STRING" id="1714264.BTO30_08995"/>
<feature type="transmembrane region" description="Helical" evidence="6">
    <location>
        <begin position="170"/>
        <end position="190"/>
    </location>
</feature>
<dbReference type="Pfam" id="PF02588">
    <property type="entry name" value="YitT_membrane"/>
    <property type="match status" value="1"/>
</dbReference>
<feature type="transmembrane region" description="Helical" evidence="6">
    <location>
        <begin position="145"/>
        <end position="164"/>
    </location>
</feature>
<sequence length="198" mass="21701">MPFVHKTISIIIGSLFVGIGVNVFLVPYELLDGGTIGVGLILHYLTGMKIGFVVIMMSIPIFILSWFYNRPYFYNSLHGMMFSSLIIDVLYPMHTLGDELYLAPLTNAVLGGIFVGSGIGIMLRYETSIGGTDLFGQMVAKHLKANPGVIIFFIDIIIICTGSIVFSIGSLYLCCITVICVGVMTSLFSLKKKINLRN</sequence>
<feature type="transmembrane region" description="Helical" evidence="6">
    <location>
        <begin position="40"/>
        <end position="65"/>
    </location>
</feature>
<reference evidence="7 8" key="1">
    <citation type="submission" date="2016-12" db="EMBL/GenBank/DDBJ databases">
        <title>Domibacillus antri genome sequencing.</title>
        <authorList>
            <person name="Verma A."/>
            <person name="Krishnamurthi S."/>
        </authorList>
    </citation>
    <scope>NUCLEOTIDE SEQUENCE [LARGE SCALE GENOMIC DNA]</scope>
    <source>
        <strain evidence="7 8">XD80</strain>
    </source>
</reference>
<keyword evidence="8" id="KW-1185">Reference proteome</keyword>
<feature type="transmembrane region" description="Helical" evidence="6">
    <location>
        <begin position="7"/>
        <end position="28"/>
    </location>
</feature>
<feature type="transmembrane region" description="Helical" evidence="6">
    <location>
        <begin position="72"/>
        <end position="93"/>
    </location>
</feature>
<protein>
    <recommendedName>
        <fullName evidence="9">YitT family protein</fullName>
    </recommendedName>
</protein>
<evidence type="ECO:0000313" key="7">
    <source>
        <dbReference type="EMBL" id="OLN22440.1"/>
    </source>
</evidence>
<dbReference type="GO" id="GO:0005886">
    <property type="term" value="C:plasma membrane"/>
    <property type="evidence" value="ECO:0007669"/>
    <property type="project" value="UniProtKB-SubCell"/>
</dbReference>
<dbReference type="EMBL" id="MSDU01000017">
    <property type="protein sequence ID" value="OLN22440.1"/>
    <property type="molecule type" value="Genomic_DNA"/>
</dbReference>
<organism evidence="7 8">
    <name type="scientific">Domibacillus antri</name>
    <dbReference type="NCBI Taxonomy" id="1714264"/>
    <lineage>
        <taxon>Bacteria</taxon>
        <taxon>Bacillati</taxon>
        <taxon>Bacillota</taxon>
        <taxon>Bacilli</taxon>
        <taxon>Bacillales</taxon>
        <taxon>Bacillaceae</taxon>
        <taxon>Domibacillus</taxon>
    </lineage>
</organism>
<dbReference type="Proteomes" id="UP000185568">
    <property type="component" value="Unassembled WGS sequence"/>
</dbReference>
<keyword evidence="2" id="KW-1003">Cell membrane</keyword>
<keyword evidence="3 6" id="KW-0812">Transmembrane</keyword>
<feature type="transmembrane region" description="Helical" evidence="6">
    <location>
        <begin position="105"/>
        <end position="125"/>
    </location>
</feature>
<name>A0A1Q8Q511_9BACI</name>
<gene>
    <name evidence="7" type="ORF">BTO30_08995</name>
</gene>
<evidence type="ECO:0000256" key="5">
    <source>
        <dbReference type="ARBA" id="ARBA00023136"/>
    </source>
</evidence>
<evidence type="ECO:0000313" key="8">
    <source>
        <dbReference type="Proteomes" id="UP000185568"/>
    </source>
</evidence>